<name>A0ABN4HWU4_9BURK</name>
<gene>
    <name evidence="1" type="ORF">F506_12970</name>
</gene>
<keyword evidence="2" id="KW-1185">Reference proteome</keyword>
<organism evidence="1 2">
    <name type="scientific">Herbaspirillum hiltneri N3</name>
    <dbReference type="NCBI Taxonomy" id="1262470"/>
    <lineage>
        <taxon>Bacteria</taxon>
        <taxon>Pseudomonadati</taxon>
        <taxon>Pseudomonadota</taxon>
        <taxon>Betaproteobacteria</taxon>
        <taxon>Burkholderiales</taxon>
        <taxon>Oxalobacteraceae</taxon>
        <taxon>Herbaspirillum</taxon>
    </lineage>
</organism>
<proteinExistence type="predicted"/>
<reference evidence="2" key="1">
    <citation type="journal article" date="2015" name="Genome Announc.">
        <title>Complete Genome Sequence of Herbaspirillum hiltneri N3 (DSM 17495), Isolated from Surface-Sterilized Wheat Roots.</title>
        <authorList>
            <person name="Guizelini D."/>
            <person name="Saizaki P.M."/>
            <person name="Coimbra N.A."/>
            <person name="Weiss V.A."/>
            <person name="Faoro H."/>
            <person name="Sfeir M.Z."/>
            <person name="Baura V.A."/>
            <person name="Monteiro R.A."/>
            <person name="Chubatsu L.S."/>
            <person name="Souza E.M."/>
            <person name="Cruz L.M."/>
            <person name="Pedrosa F.O."/>
            <person name="Raittz R.T."/>
            <person name="Marchaukoski J.N."/>
            <person name="Steffens M.B."/>
        </authorList>
    </citation>
    <scope>NUCLEOTIDE SEQUENCE [LARGE SCALE GENOMIC DNA]</scope>
    <source>
        <strain evidence="2">N3</strain>
    </source>
</reference>
<evidence type="ECO:0000313" key="1">
    <source>
        <dbReference type="EMBL" id="AKZ63460.1"/>
    </source>
</evidence>
<dbReference type="Proteomes" id="UP000063429">
    <property type="component" value="Chromosome"/>
</dbReference>
<dbReference type="EMBL" id="CP011409">
    <property type="protein sequence ID" value="AKZ63460.1"/>
    <property type="molecule type" value="Genomic_DNA"/>
</dbReference>
<sequence>MRERLIRAHSLKYSILREELALACYRDRNSAYYCEMHCMAISCAIARHYAPKMGKECEHEQHFDHLLGSRLFARIGKRQFRLENVEFFCHLQTHF</sequence>
<evidence type="ECO:0000313" key="2">
    <source>
        <dbReference type="Proteomes" id="UP000063429"/>
    </source>
</evidence>
<protein>
    <submittedName>
        <fullName evidence="1">Uncharacterized protein</fullName>
    </submittedName>
</protein>
<accession>A0ABN4HWU4</accession>